<dbReference type="STRING" id="686832.A0A0C3CZK3"/>
<evidence type="ECO:0000313" key="3">
    <source>
        <dbReference type="Proteomes" id="UP000053424"/>
    </source>
</evidence>
<feature type="compositionally biased region" description="Low complexity" evidence="1">
    <location>
        <begin position="249"/>
        <end position="266"/>
    </location>
</feature>
<feature type="region of interest" description="Disordered" evidence="1">
    <location>
        <begin position="1"/>
        <end position="428"/>
    </location>
</feature>
<feature type="compositionally biased region" description="Basic and acidic residues" evidence="1">
    <location>
        <begin position="13"/>
        <end position="31"/>
    </location>
</feature>
<protein>
    <submittedName>
        <fullName evidence="2">Uncharacterized protein</fullName>
    </submittedName>
</protein>
<dbReference type="OrthoDB" id="3269397at2759"/>
<keyword evidence="3" id="KW-1185">Reference proteome</keyword>
<feature type="compositionally biased region" description="Basic and acidic residues" evidence="1">
    <location>
        <begin position="239"/>
        <end position="248"/>
    </location>
</feature>
<feature type="compositionally biased region" description="Polar residues" evidence="1">
    <location>
        <begin position="414"/>
        <end position="428"/>
    </location>
</feature>
<feature type="compositionally biased region" description="Polar residues" evidence="1">
    <location>
        <begin position="306"/>
        <end position="325"/>
    </location>
</feature>
<gene>
    <name evidence="2" type="ORF">M413DRAFT_438463</name>
</gene>
<dbReference type="Proteomes" id="UP000053424">
    <property type="component" value="Unassembled WGS sequence"/>
</dbReference>
<feature type="compositionally biased region" description="Basic and acidic residues" evidence="1">
    <location>
        <begin position="71"/>
        <end position="121"/>
    </location>
</feature>
<feature type="compositionally biased region" description="Basic and acidic residues" evidence="1">
    <location>
        <begin position="288"/>
        <end position="305"/>
    </location>
</feature>
<dbReference type="EMBL" id="KN831768">
    <property type="protein sequence ID" value="KIM49281.1"/>
    <property type="molecule type" value="Genomic_DNA"/>
</dbReference>
<accession>A0A0C3CZK3</accession>
<reference evidence="3" key="2">
    <citation type="submission" date="2015-01" db="EMBL/GenBank/DDBJ databases">
        <title>Evolutionary Origins and Diversification of the Mycorrhizal Mutualists.</title>
        <authorList>
            <consortium name="DOE Joint Genome Institute"/>
            <consortium name="Mycorrhizal Genomics Consortium"/>
            <person name="Kohler A."/>
            <person name="Kuo A."/>
            <person name="Nagy L.G."/>
            <person name="Floudas D."/>
            <person name="Copeland A."/>
            <person name="Barry K.W."/>
            <person name="Cichocki N."/>
            <person name="Veneault-Fourrey C."/>
            <person name="LaButti K."/>
            <person name="Lindquist E.A."/>
            <person name="Lipzen A."/>
            <person name="Lundell T."/>
            <person name="Morin E."/>
            <person name="Murat C."/>
            <person name="Riley R."/>
            <person name="Ohm R."/>
            <person name="Sun H."/>
            <person name="Tunlid A."/>
            <person name="Henrissat B."/>
            <person name="Grigoriev I.V."/>
            <person name="Hibbett D.S."/>
            <person name="Martin F."/>
        </authorList>
    </citation>
    <scope>NUCLEOTIDE SEQUENCE [LARGE SCALE GENOMIC DNA]</scope>
    <source>
        <strain evidence="3">h7</strain>
    </source>
</reference>
<proteinExistence type="predicted"/>
<reference evidence="2 3" key="1">
    <citation type="submission" date="2014-04" db="EMBL/GenBank/DDBJ databases">
        <authorList>
            <consortium name="DOE Joint Genome Institute"/>
            <person name="Kuo A."/>
            <person name="Gay G."/>
            <person name="Dore J."/>
            <person name="Kohler A."/>
            <person name="Nagy L.G."/>
            <person name="Floudas D."/>
            <person name="Copeland A."/>
            <person name="Barry K.W."/>
            <person name="Cichocki N."/>
            <person name="Veneault-Fourrey C."/>
            <person name="LaButti K."/>
            <person name="Lindquist E.A."/>
            <person name="Lipzen A."/>
            <person name="Lundell T."/>
            <person name="Morin E."/>
            <person name="Murat C."/>
            <person name="Sun H."/>
            <person name="Tunlid A."/>
            <person name="Henrissat B."/>
            <person name="Grigoriev I.V."/>
            <person name="Hibbett D.S."/>
            <person name="Martin F."/>
            <person name="Nordberg H.P."/>
            <person name="Cantor M.N."/>
            <person name="Hua S.X."/>
        </authorList>
    </citation>
    <scope>NUCLEOTIDE SEQUENCE [LARGE SCALE GENOMIC DNA]</scope>
    <source>
        <strain evidence="3">h7</strain>
    </source>
</reference>
<evidence type="ECO:0000256" key="1">
    <source>
        <dbReference type="SAM" id="MobiDB-lite"/>
    </source>
</evidence>
<feature type="compositionally biased region" description="Polar residues" evidence="1">
    <location>
        <begin position="273"/>
        <end position="283"/>
    </location>
</feature>
<dbReference type="AlphaFoldDB" id="A0A0C3CZK3"/>
<dbReference type="HOGENOM" id="CLU_498788_0_0_1"/>
<name>A0A0C3CZK3_HEBCY</name>
<evidence type="ECO:0000313" key="2">
    <source>
        <dbReference type="EMBL" id="KIM49281.1"/>
    </source>
</evidence>
<feature type="compositionally biased region" description="Pro residues" evidence="1">
    <location>
        <begin position="1"/>
        <end position="11"/>
    </location>
</feature>
<sequence>MANLPPRPGSPPRIRDDRDRHIIEDRDRDRAGPSAQPMAAPRPFYGNNRMPERERTYMPRPRTGDTYFPTEYRREGDRRDRDRDWDRNRGRGGWVRDRERDRSPRRWAPTDRDRRPQDRGPPRRAFSPRRGPPPRRDSRSPPRRRYFRSRSPPPRGRYRTPNRGSPSPKRIRLGNHSIATSPRSGSPYKRRHSRERSPSPIKQSTEPTARAPIPQAESPKPAPAPMLDELMDTSLPELKAPHVQKEELTPAAIPSPEIPIKSSEPTPFHDTKTSVPATSTEAQSIPVVKHELTPILEPKEVKSELETSTSQPVVEQKTTGETTDSPMYDSGSPREVPTGPRDAKCSPSPRPSRSTNEFIRAVPTGPQRGWAPRSPPRGPRNHPRPMVVPHQAPHQAPASSYQGPRGPRRGFQPSAPSSFSGLAGTRQTGPEEHKSVAYLPVIPKYNQSQGLLHIEQEVSHFWLSLVLNKQAHKLTDFKASESSESSCHTEHLQQVKGLRRALQELEFATIDLYAAESRRRVADHQLELATKTGSLSTDTTETVVTS</sequence>
<organism evidence="2 3">
    <name type="scientific">Hebeloma cylindrosporum</name>
    <dbReference type="NCBI Taxonomy" id="76867"/>
    <lineage>
        <taxon>Eukaryota</taxon>
        <taxon>Fungi</taxon>
        <taxon>Dikarya</taxon>
        <taxon>Basidiomycota</taxon>
        <taxon>Agaricomycotina</taxon>
        <taxon>Agaricomycetes</taxon>
        <taxon>Agaricomycetidae</taxon>
        <taxon>Agaricales</taxon>
        <taxon>Agaricineae</taxon>
        <taxon>Hymenogastraceae</taxon>
        <taxon>Hebeloma</taxon>
    </lineage>
</organism>